<dbReference type="EMBL" id="CP089047">
    <property type="protein sequence ID" value="UYF77389.1"/>
    <property type="molecule type" value="Genomic_DNA"/>
</dbReference>
<dbReference type="Proteomes" id="UP001164081">
    <property type="component" value="Plasmid pRIVM_C010761_3"/>
</dbReference>
<dbReference type="AlphaFoldDB" id="A0AA46P685"/>
<evidence type="ECO:0000256" key="1">
    <source>
        <dbReference type="SAM" id="MobiDB-lite"/>
    </source>
</evidence>
<dbReference type="SUPFAM" id="SSF52540">
    <property type="entry name" value="P-loop containing nucleoside triphosphate hydrolases"/>
    <property type="match status" value="1"/>
</dbReference>
<feature type="compositionally biased region" description="Basic and acidic residues" evidence="1">
    <location>
        <begin position="1"/>
        <end position="12"/>
    </location>
</feature>
<dbReference type="RefSeq" id="WP_263503947.1">
    <property type="nucleotide sequence ID" value="NZ_CP089047.1"/>
</dbReference>
<evidence type="ECO:0000313" key="2">
    <source>
        <dbReference type="EMBL" id="UYF77389.1"/>
    </source>
</evidence>
<sequence>MGNAKQKTDTRSTVKTNKAKAKPPVAKPYKPSATISAVELVLVWLAKMFKASAEDYCEIETVDGHYNLVLQNGALVTLLRYDGIRSTIDYNEIFLGQIDRLNSYLRNPFKTVGHKLMWVFRRDLDGNAGIDRIIEIQKKTASTLGLNLNSFIDENKAIYEPYLYDEQSYIAVITHPRLLDAAEIKNDHKRIADLAKRYEIGTMKDAQNLLHGLPALKAIHDTFVQGIINELEHSDFKGVVEKLDVSGAITSIGRMMNPRYFDPNYKPFIPNSGMPIPLRWKSRPSPNDYSEVLYPKISDQLMIQTITPLDSKDKAGDITAPKGSVEVGDLVYAPIPLSVPPSPSFSGMSSIMPTFADFFDRMNQQTTELSDGSVRAIPYAVSFMLSGDGMASIGLKRALASVVAWQGADNAQLKSAGDALQRYADFGGTVVGLQVSAMTWDEKTEKGLERLQIRKSKLWRALQNWGHAAPLERTGDVVQAYLTHFPLGFNHHAPLAAAPLPDALHLLPLDRPASPFKKGTMVQRTPCGKMVKLEHFSDELAYNYTIIIGSMGSGKSMQMNNELFESVLAAGLDRIPYIFITDVGMTSSGLVFGIQNALDTSRKNLCVYRRISRTKRDAINPLETAVGLQHPLSNEFAEMKSFLVTLVTPSELDRPEAEVSNVISLILKETFDFFATDNDQAQPKLYQIGQSTELDFLLRELRINIDVSKQLRLHDLALLCHQRAESILERDTASQQRKNKLYRARNLAHRYAMPILADCIAVTKFDTVKRIYGNYKLSNGDYILDAIARAMSQVAIDYPNFNNYTEFDISDARVASVDLQDVIVKNNPKNNSLFFQIIRMFYKKRIAYSEEDLQRGEIPDTYLEYYSRLVAELKVDRKYMVFDEMHNIKSDQTMLAELERDSREARKWGIAYYLSSQYISDFGLLVKAARRFVVCSSGSPEERKEIVQALSLTPAQVSRLTTAVGLRPTGMTYLSKVINKQGNEFVQFLTSMVGSKRLWLLTTDPDDQAVRSILRKRYDLDTVINMLAMIHPRGVKSIIQVKKEERALELASSSMSIDQQQAAVESVYNELADDIVNTYNYINSRSVA</sequence>
<dbReference type="GO" id="GO:0005524">
    <property type="term" value="F:ATP binding"/>
    <property type="evidence" value="ECO:0007669"/>
    <property type="project" value="UniProtKB-KW"/>
</dbReference>
<protein>
    <submittedName>
        <fullName evidence="2">ATP-binding protein</fullName>
    </submittedName>
</protein>
<keyword evidence="2" id="KW-0547">Nucleotide-binding</keyword>
<evidence type="ECO:0000313" key="3">
    <source>
        <dbReference type="Proteomes" id="UP001164081"/>
    </source>
</evidence>
<reference evidence="2" key="1">
    <citation type="journal article" date="2022" name="J Glob Antimicrob Resist">
        <title>Comparative analysis of IMP-4- and OXA-58-containing plasmids of three carbapenemase-producing Acinetobacter ursingii strains in the Netherlands.</title>
        <authorList>
            <person name="Hendrickx A.P.A."/>
            <person name="Schade R.P."/>
            <person name="Landman F."/>
            <person name="Bosch T."/>
            <person name="Schouls L.M."/>
            <person name="van Dijk K."/>
        </authorList>
    </citation>
    <scope>NUCLEOTIDE SEQUENCE</scope>
    <source>
        <strain evidence="2">RIVM_C010761</strain>
    </source>
</reference>
<keyword evidence="2" id="KW-0614">Plasmid</keyword>
<proteinExistence type="predicted"/>
<organism evidence="2 3">
    <name type="scientific">Acinetobacter ursingii</name>
    <dbReference type="NCBI Taxonomy" id="108980"/>
    <lineage>
        <taxon>Bacteria</taxon>
        <taxon>Pseudomonadati</taxon>
        <taxon>Pseudomonadota</taxon>
        <taxon>Gammaproteobacteria</taxon>
        <taxon>Moraxellales</taxon>
        <taxon>Moraxellaceae</taxon>
        <taxon>Acinetobacter</taxon>
    </lineage>
</organism>
<gene>
    <name evidence="2" type="ORF">LSO58_18310</name>
</gene>
<name>A0AA46P685_9GAMM</name>
<geneLocation type="plasmid" evidence="2 3">
    <name>pRIVM_C010761_3</name>
</geneLocation>
<dbReference type="InterPro" id="IPR027417">
    <property type="entry name" value="P-loop_NTPase"/>
</dbReference>
<accession>A0AA46P685</accession>
<dbReference type="Gene3D" id="3.40.50.300">
    <property type="entry name" value="P-loop containing nucleotide triphosphate hydrolases"/>
    <property type="match status" value="1"/>
</dbReference>
<feature type="region of interest" description="Disordered" evidence="1">
    <location>
        <begin position="1"/>
        <end position="25"/>
    </location>
</feature>
<keyword evidence="2" id="KW-0067">ATP-binding</keyword>